<evidence type="ECO:0000313" key="3">
    <source>
        <dbReference type="Proteomes" id="UP000014204"/>
    </source>
</evidence>
<reference evidence="2 3" key="1">
    <citation type="submission" date="2013-04" db="EMBL/GenBank/DDBJ databases">
        <title>The Genome Sequence of Enterorhabdus caecimuris B7.</title>
        <authorList>
            <consortium name="The Broad Institute Genomics Platform"/>
            <consortium name="The Broad Institute Genome Sequencing Center for Infectious Disease"/>
            <person name="Earl A."/>
            <person name="Xavier R."/>
            <person name="Elson C."/>
            <person name="Duck W."/>
            <person name="Walker B."/>
            <person name="Young S."/>
            <person name="Zeng Q."/>
            <person name="Gargeya S."/>
            <person name="Fitzgerald M."/>
            <person name="Haas B."/>
            <person name="Abouelleil A."/>
            <person name="Allen A.W."/>
            <person name="Alvarado L."/>
            <person name="Arachchi H.M."/>
            <person name="Berlin A.M."/>
            <person name="Chapman S.B."/>
            <person name="Gainer-Dewar J."/>
            <person name="Goldberg J."/>
            <person name="Griggs A."/>
            <person name="Gujja S."/>
            <person name="Hansen M."/>
            <person name="Howarth C."/>
            <person name="Imamovic A."/>
            <person name="Ireland A."/>
            <person name="Larimer J."/>
            <person name="McCowan C."/>
            <person name="Murphy C."/>
            <person name="Pearson M."/>
            <person name="Poon T.W."/>
            <person name="Priest M."/>
            <person name="Roberts A."/>
            <person name="Saif S."/>
            <person name="Shea T."/>
            <person name="Sisk P."/>
            <person name="Sykes S."/>
            <person name="Wortman J."/>
            <person name="Nusbaum C."/>
            <person name="Birren B."/>
        </authorList>
    </citation>
    <scope>NUCLEOTIDE SEQUENCE [LARGE SCALE GENOMIC DNA]</scope>
    <source>
        <strain evidence="2 3">B7</strain>
    </source>
</reference>
<evidence type="ECO:0000313" key="2">
    <source>
        <dbReference type="EMBL" id="EOS51161.1"/>
    </source>
</evidence>
<accession>R9KY67</accession>
<dbReference type="Proteomes" id="UP000014204">
    <property type="component" value="Unassembled WGS sequence"/>
</dbReference>
<dbReference type="STRING" id="1235794.C811_01579"/>
<keyword evidence="1" id="KW-0812">Transmembrane</keyword>
<dbReference type="OrthoDB" id="2027712at2"/>
<feature type="transmembrane region" description="Helical" evidence="1">
    <location>
        <begin position="51"/>
        <end position="76"/>
    </location>
</feature>
<feature type="transmembrane region" description="Helical" evidence="1">
    <location>
        <begin position="230"/>
        <end position="251"/>
    </location>
</feature>
<proteinExistence type="predicted"/>
<keyword evidence="1" id="KW-1133">Transmembrane helix</keyword>
<feature type="transmembrane region" description="Helical" evidence="1">
    <location>
        <begin position="189"/>
        <end position="210"/>
    </location>
</feature>
<feature type="transmembrane region" description="Helical" evidence="1">
    <location>
        <begin position="12"/>
        <end position="31"/>
    </location>
</feature>
<organism evidence="2 3">
    <name type="scientific">Adlercreutzia caecimuris B7</name>
    <dbReference type="NCBI Taxonomy" id="1235794"/>
    <lineage>
        <taxon>Bacteria</taxon>
        <taxon>Bacillati</taxon>
        <taxon>Actinomycetota</taxon>
        <taxon>Coriobacteriia</taxon>
        <taxon>Eggerthellales</taxon>
        <taxon>Eggerthellaceae</taxon>
        <taxon>Adlercreutzia</taxon>
    </lineage>
</organism>
<keyword evidence="3" id="KW-1185">Reference proteome</keyword>
<dbReference type="AlphaFoldDB" id="R9KY67"/>
<comment type="caution">
    <text evidence="2">The sequence shown here is derived from an EMBL/GenBank/DDBJ whole genome shotgun (WGS) entry which is preliminary data.</text>
</comment>
<sequence length="262" mass="28367">MASLASEMRRAFISPLFLVGVAVSFAGLLFSGVPDLSAGEASSMDALAVFRFAYCFNNSFWFVVVGAALPFSGSFCEDYRSGELRFLLVRESRWRYLLSKLAACAVSGGAVVVLACSLFFGLCASLRPEVVSLETGEWRDLAGYEPFVELLVEGNTALYWVLFCCSQFCYGAFWAAFGFTVSLFALYRYAAYAAPFIGAIAFVQIIHLGLWPARLNLASLAYAQSFGGSLQTLLIVAGVYGALCFVMLLVCGGRLKAVVDRA</sequence>
<dbReference type="GeneID" id="82191047"/>
<protein>
    <submittedName>
        <fullName evidence="2">Uncharacterized protein</fullName>
    </submittedName>
</protein>
<gene>
    <name evidence="2" type="ORF">C811_01579</name>
</gene>
<keyword evidence="1" id="KW-0472">Membrane</keyword>
<feature type="transmembrane region" description="Helical" evidence="1">
    <location>
        <begin position="97"/>
        <end position="122"/>
    </location>
</feature>
<evidence type="ECO:0000256" key="1">
    <source>
        <dbReference type="SAM" id="Phobius"/>
    </source>
</evidence>
<name>R9KY67_9ACTN</name>
<feature type="transmembrane region" description="Helical" evidence="1">
    <location>
        <begin position="157"/>
        <end position="177"/>
    </location>
</feature>
<dbReference type="EMBL" id="ASSY01000008">
    <property type="protein sequence ID" value="EOS51161.1"/>
    <property type="molecule type" value="Genomic_DNA"/>
</dbReference>
<dbReference type="RefSeq" id="WP_016309779.1">
    <property type="nucleotide sequence ID" value="NZ_KE159646.1"/>
</dbReference>
<dbReference type="HOGENOM" id="CLU_092027_0_0_11"/>